<dbReference type="OrthoDB" id="5650425at2"/>
<comment type="caution">
    <text evidence="1">The sequence shown here is derived from an EMBL/GenBank/DDBJ whole genome shotgun (WGS) entry which is preliminary data.</text>
</comment>
<accession>A0A0W1AFS6</accession>
<name>A0A0W1AFS6_9GAMM</name>
<evidence type="ECO:0000313" key="1">
    <source>
        <dbReference type="EMBL" id="KTD80003.1"/>
    </source>
</evidence>
<evidence type="ECO:0000313" key="2">
    <source>
        <dbReference type="Proteomes" id="UP000054662"/>
    </source>
</evidence>
<sequence>MKKKKILVLTPDTPHPSYIDLVVSPLTFLADEYAIHPLDSLSIMEDIPLSSFYSLWAQKLEAYIPNYDAFFGFSFGGVILQQCFSLFAGVKKPIVLFSTPTFADITLKNTLEKVITQCKNNQLDLALNTLYQHVYYPNAIPEYSLHQLDNTVAIDRVIYGLQRVLATDSTAIVSSCTVNHLHLIGAHSHLVNTDNVVPPQTGTLLQVPAAGMRVLRDNPHYCQKVLWEALRHAEQ</sequence>
<dbReference type="EMBL" id="LNZC01000012">
    <property type="protein sequence ID" value="KTD80003.1"/>
    <property type="molecule type" value="Genomic_DNA"/>
</dbReference>
<dbReference type="Proteomes" id="UP000054662">
    <property type="component" value="Unassembled WGS sequence"/>
</dbReference>
<reference evidence="1 2" key="1">
    <citation type="submission" date="2015-11" db="EMBL/GenBank/DDBJ databases">
        <title>Genomic analysis of 38 Legionella species identifies large and diverse effector repertoires.</title>
        <authorList>
            <person name="Burstein D."/>
            <person name="Amaro F."/>
            <person name="Zusman T."/>
            <person name="Lifshitz Z."/>
            <person name="Cohen O."/>
            <person name="Gilbert J.A."/>
            <person name="Pupko T."/>
            <person name="Shuman H.A."/>
            <person name="Segal G."/>
        </authorList>
    </citation>
    <scope>NUCLEOTIDE SEQUENCE [LARGE SCALE GENOMIC DNA]</scope>
    <source>
        <strain evidence="1 2">ATCC 49508</strain>
    </source>
</reference>
<dbReference type="RefSeq" id="WP_058493301.1">
    <property type="nucleotide sequence ID" value="NZ_CBCRUR010000011.1"/>
</dbReference>
<proteinExistence type="predicted"/>
<dbReference type="PATRIC" id="fig|45076.6.peg.1646"/>
<protein>
    <submittedName>
        <fullName evidence="1">Uncharacterized protein</fullName>
    </submittedName>
</protein>
<gene>
    <name evidence="1" type="ORF">Lwor_1517</name>
</gene>
<dbReference type="AlphaFoldDB" id="A0A0W1AFS6"/>
<dbReference type="STRING" id="45076.Lwor_1517"/>
<organism evidence="1 2">
    <name type="scientific">Legionella worsleiensis</name>
    <dbReference type="NCBI Taxonomy" id="45076"/>
    <lineage>
        <taxon>Bacteria</taxon>
        <taxon>Pseudomonadati</taxon>
        <taxon>Pseudomonadota</taxon>
        <taxon>Gammaproteobacteria</taxon>
        <taxon>Legionellales</taxon>
        <taxon>Legionellaceae</taxon>
        <taxon>Legionella</taxon>
    </lineage>
</organism>
<dbReference type="InterPro" id="IPR029058">
    <property type="entry name" value="AB_hydrolase_fold"/>
</dbReference>
<keyword evidence="2" id="KW-1185">Reference proteome</keyword>
<dbReference type="SUPFAM" id="SSF53474">
    <property type="entry name" value="alpha/beta-Hydrolases"/>
    <property type="match status" value="1"/>
</dbReference>